<dbReference type="InterPro" id="IPR011576">
    <property type="entry name" value="Pyridox_Oxase_N"/>
</dbReference>
<keyword evidence="1" id="KW-0560">Oxidoreductase</keyword>
<protein>
    <submittedName>
        <fullName evidence="4">Pyridoxamine 5'-phosphate oxidase-like FMN-binding protein</fullName>
    </submittedName>
</protein>
<dbReference type="Gene3D" id="2.30.110.10">
    <property type="entry name" value="Electron Transport, Fmn-binding Protein, Chain A"/>
    <property type="match status" value="1"/>
</dbReference>
<organism evidence="4 5">
    <name type="scientific">Halococcus salifodinae DSM 8989</name>
    <dbReference type="NCBI Taxonomy" id="1227456"/>
    <lineage>
        <taxon>Archaea</taxon>
        <taxon>Methanobacteriati</taxon>
        <taxon>Methanobacteriota</taxon>
        <taxon>Stenosarchaea group</taxon>
        <taxon>Halobacteria</taxon>
        <taxon>Halobacteriales</taxon>
        <taxon>Halococcaceae</taxon>
        <taxon>Halococcus</taxon>
    </lineage>
</organism>
<evidence type="ECO:0000256" key="2">
    <source>
        <dbReference type="SAM" id="MobiDB-lite"/>
    </source>
</evidence>
<name>M0N557_9EURY</name>
<dbReference type="GO" id="GO:0005829">
    <property type="term" value="C:cytosol"/>
    <property type="evidence" value="ECO:0007669"/>
    <property type="project" value="TreeGrafter"/>
</dbReference>
<dbReference type="OrthoDB" id="10511at2157"/>
<evidence type="ECO:0000313" key="5">
    <source>
        <dbReference type="Proteomes" id="UP000011625"/>
    </source>
</evidence>
<gene>
    <name evidence="4" type="ORF">C450_11343</name>
</gene>
<dbReference type="RefSeq" id="WP_005043445.1">
    <property type="nucleotide sequence ID" value="NZ_AOME01000054.1"/>
</dbReference>
<accession>M0N557</accession>
<dbReference type="PANTHER" id="PTHR35176">
    <property type="entry name" value="HEME OXYGENASE HI_0854-RELATED"/>
    <property type="match status" value="1"/>
</dbReference>
<dbReference type="EMBL" id="AOME01000054">
    <property type="protein sequence ID" value="EMA52688.1"/>
    <property type="molecule type" value="Genomic_DNA"/>
</dbReference>
<keyword evidence="5" id="KW-1185">Reference proteome</keyword>
<dbReference type="Proteomes" id="UP000011625">
    <property type="component" value="Unassembled WGS sequence"/>
</dbReference>
<dbReference type="InterPro" id="IPR012349">
    <property type="entry name" value="Split_barrel_FMN-bd"/>
</dbReference>
<dbReference type="InterPro" id="IPR052019">
    <property type="entry name" value="F420H2_bilvrd_red/Heme_oxyg"/>
</dbReference>
<evidence type="ECO:0000259" key="3">
    <source>
        <dbReference type="Pfam" id="PF01243"/>
    </source>
</evidence>
<evidence type="ECO:0000256" key="1">
    <source>
        <dbReference type="ARBA" id="ARBA00023002"/>
    </source>
</evidence>
<dbReference type="AlphaFoldDB" id="M0N557"/>
<dbReference type="STRING" id="1227456.C450_11343"/>
<evidence type="ECO:0000313" key="4">
    <source>
        <dbReference type="EMBL" id="EMA52688.1"/>
    </source>
</evidence>
<feature type="region of interest" description="Disordered" evidence="2">
    <location>
        <begin position="1"/>
        <end position="25"/>
    </location>
</feature>
<dbReference type="SUPFAM" id="SSF50475">
    <property type="entry name" value="FMN-binding split barrel"/>
    <property type="match status" value="1"/>
</dbReference>
<comment type="caution">
    <text evidence="4">The sequence shown here is derived from an EMBL/GenBank/DDBJ whole genome shotgun (WGS) entry which is preliminary data.</text>
</comment>
<sequence length="168" mass="19161">MTPPNEPANATHERPHTESSYGIPDDEEGLLPWAFVADRLRENRNFWVSTTLPDGGPHARPVWGVYVERTFYCGGGERTRWVRNLEADPRVVVHSESGDEVVILEGQVERVDEGTATQERIERVNAAYERKYGVEHGTPLFAVRPERVLAWNEYPTDATRWTFAERGV</sequence>
<dbReference type="Pfam" id="PF01243">
    <property type="entry name" value="PNPOx_N"/>
    <property type="match status" value="1"/>
</dbReference>
<dbReference type="GO" id="GO:0070967">
    <property type="term" value="F:coenzyme F420 binding"/>
    <property type="evidence" value="ECO:0007669"/>
    <property type="project" value="TreeGrafter"/>
</dbReference>
<dbReference type="PANTHER" id="PTHR35176:SF4">
    <property type="entry name" value="PYRIDOXAMINE 5'-PHOSPHATE OXIDASE-RELATED FMN-BINDING"/>
    <property type="match status" value="1"/>
</dbReference>
<dbReference type="PATRIC" id="fig|1227456.3.peg.2303"/>
<proteinExistence type="predicted"/>
<dbReference type="GO" id="GO:0016627">
    <property type="term" value="F:oxidoreductase activity, acting on the CH-CH group of donors"/>
    <property type="evidence" value="ECO:0007669"/>
    <property type="project" value="TreeGrafter"/>
</dbReference>
<feature type="domain" description="Pyridoxamine 5'-phosphate oxidase N-terminal" evidence="3">
    <location>
        <begin position="36"/>
        <end position="151"/>
    </location>
</feature>
<reference evidence="4 5" key="1">
    <citation type="journal article" date="2014" name="PLoS Genet.">
        <title>Phylogenetically driven sequencing of extremely halophilic archaea reveals strategies for static and dynamic osmo-response.</title>
        <authorList>
            <person name="Becker E.A."/>
            <person name="Seitzer P.M."/>
            <person name="Tritt A."/>
            <person name="Larsen D."/>
            <person name="Krusor M."/>
            <person name="Yao A.I."/>
            <person name="Wu D."/>
            <person name="Madern D."/>
            <person name="Eisen J.A."/>
            <person name="Darling A.E."/>
            <person name="Facciotti M.T."/>
        </authorList>
    </citation>
    <scope>NUCLEOTIDE SEQUENCE [LARGE SCALE GENOMIC DNA]</scope>
    <source>
        <strain evidence="4 5">DSM 8989</strain>
    </source>
</reference>